<protein>
    <submittedName>
        <fullName evidence="2">DUF2273 domain-containing protein</fullName>
    </submittedName>
</protein>
<dbReference type="Pfam" id="PF10031">
    <property type="entry name" value="DUF2273"/>
    <property type="match status" value="1"/>
</dbReference>
<accession>A0A7G9WBU2</accession>
<evidence type="ECO:0000313" key="2">
    <source>
        <dbReference type="EMBL" id="QNO16154.1"/>
    </source>
</evidence>
<organism evidence="2 3">
    <name type="scientific">Alkalicella caledoniensis</name>
    <dbReference type="NCBI Taxonomy" id="2731377"/>
    <lineage>
        <taxon>Bacteria</taxon>
        <taxon>Bacillati</taxon>
        <taxon>Bacillota</taxon>
        <taxon>Clostridia</taxon>
        <taxon>Eubacteriales</taxon>
        <taxon>Proteinivoracaceae</taxon>
        <taxon>Alkalicella</taxon>
    </lineage>
</organism>
<reference evidence="2 3" key="1">
    <citation type="submission" date="2020-07" db="EMBL/GenBank/DDBJ databases">
        <title>Alkalicella. sp. LB2 genome.</title>
        <authorList>
            <person name="Postec A."/>
            <person name="Quemeneur M."/>
        </authorList>
    </citation>
    <scope>NUCLEOTIDE SEQUENCE [LARGE SCALE GENOMIC DNA]</scope>
    <source>
        <strain evidence="2 3">LB2</strain>
    </source>
</reference>
<dbReference type="RefSeq" id="WP_213166548.1">
    <property type="nucleotide sequence ID" value="NZ_CP058559.1"/>
</dbReference>
<gene>
    <name evidence="2" type="ORF">HYG86_15930</name>
</gene>
<evidence type="ECO:0000256" key="1">
    <source>
        <dbReference type="SAM" id="Phobius"/>
    </source>
</evidence>
<dbReference type="EMBL" id="CP058559">
    <property type="protein sequence ID" value="QNO16154.1"/>
    <property type="molecule type" value="Genomic_DNA"/>
</dbReference>
<feature type="transmembrane region" description="Helical" evidence="1">
    <location>
        <begin position="20"/>
        <end position="50"/>
    </location>
</feature>
<keyword evidence="1" id="KW-1133">Transmembrane helix</keyword>
<proteinExistence type="predicted"/>
<dbReference type="AlphaFoldDB" id="A0A7G9WBU2"/>
<keyword evidence="1" id="KW-0812">Transmembrane</keyword>
<sequence>MWQDIKKMVLHNKGKVAGSLVGLLFSLFYIYFGFIKATFIVLCITIGFFVGKRLDDGNDFIQSIKKLLGPRDF</sequence>
<keyword evidence="1" id="KW-0472">Membrane</keyword>
<dbReference type="KEGG" id="acae:HYG86_15930"/>
<keyword evidence="3" id="KW-1185">Reference proteome</keyword>
<dbReference type="Proteomes" id="UP000516160">
    <property type="component" value="Chromosome"/>
</dbReference>
<evidence type="ECO:0000313" key="3">
    <source>
        <dbReference type="Proteomes" id="UP000516160"/>
    </source>
</evidence>
<name>A0A7G9WBU2_ALKCA</name>
<dbReference type="InterPro" id="IPR018730">
    <property type="entry name" value="DUF2273"/>
</dbReference>